<feature type="region of interest" description="C-terminal hotdog fold" evidence="4">
    <location>
        <begin position="474"/>
        <end position="624"/>
    </location>
</feature>
<dbReference type="InterPro" id="IPR014043">
    <property type="entry name" value="Acyl_transferase_dom"/>
</dbReference>
<feature type="non-terminal residue" evidence="7">
    <location>
        <position position="1"/>
    </location>
</feature>
<feature type="region of interest" description="N-terminal hotdog fold" evidence="4">
    <location>
        <begin position="323"/>
        <end position="459"/>
    </location>
</feature>
<dbReference type="PANTHER" id="PTHR43775:SF37">
    <property type="entry name" value="SI:DKEY-61P9.11"/>
    <property type="match status" value="1"/>
</dbReference>
<dbReference type="InterPro" id="IPR006162">
    <property type="entry name" value="Ppantetheine_attach_site"/>
</dbReference>
<dbReference type="SUPFAM" id="SSF55048">
    <property type="entry name" value="Probable ACP-binding domain of malonyl-CoA ACP transacylase"/>
    <property type="match status" value="1"/>
</dbReference>
<dbReference type="PROSITE" id="PS52019">
    <property type="entry name" value="PKS_MFAS_DH"/>
    <property type="match status" value="1"/>
</dbReference>
<sequence length="1274" mass="140942">ERSLLSILYENDDNSLLEQTAYTQPALFAIEYALTELWKSWGIEPSAVIGHSVGEYVAACVAGIFSLEDGLKMISARGSLMQKLPSNGEMVSLLASLEQVVEALQGLDSVSIAAINGPNSVVISGAGEAVRRVVQELESKGIKTKRLKVSHAFHSALMEPMLADFRQVVQEVTFHQPKLNFISNVTGNFERVLPTNPEYWVDHVLKPVKFASGIETLHREGVEIFVEMGPQPILLGMGRQCLPLGYGTWLPTLQLEQSDWQGLLQAVGQLYVRGVAIDWESFHRDSSHRPVGVPTYPWQRERYWIDAAQRQPQTESGMQNGHHPLLGQRIRSAALKNQQIVFESQLSSDFPAYLADHALYEKVIFPTAAYVEIALAAGAQIFGAGSLENHPQLVVEEFLIEQSLVLNPEETVSVQLVLTSNESGYEFGIFSRKNSDNVDENETWTRHSQGYLLSAQAPVAKAPLDLAGVQQKVNQEIEIKGYYQKFSDLGVEYGPNFQVIEKLWRSQGDSPEVLGKIKLPEMVESGVNDSLHPLLLDGCLQLLAAALEDGPDSDTKTYFLVGLERLNFFKQPSTSIWCHVHQSSNQGNSGLLTAFDLHLVDENGIAVADLINLQVRRANQTALLANQTDDWLYRIGWEVKPRVLAESSSFAKTNNKTSKAGSWLIFSDGGEVSNSLADLLKKQGDRCIFVSQGSSFSLLEGDRYQINPSEPKDFQNLLSAIVKKEQSVCRGIVYLWGLEQKLEISDVPTTALDLCSSLLYLVQALSAIPPHHWGKKMPRLSLVTRNAQAVTKSPLQVEQSPLWGLARVIVLEHPELETVCIDLSSHQVNESEILLKEILFPEQEEQVAFRDGKRYVARLKRADAKTITHLAKIDSSGSYLITGGLGSLGLQVANYLVEQGARHLLLVGRQGAVSPEAQAGVKELEDKGALVKIVKTDISQPDSVATLTAATDIPLRGVVHVAGVLDDGMVRDQNRQRFSKVMAPKVQGTWNLHKLTKEMPLDFFVCFSSMTSVIGALGQGNYSAANAFMDALCHHRHALGLPAVSINWGPWATSGMATRLDANIQSRWEAIGFGMISPSQGAHLFANLFTAKAPQVGAMPINWSKYTVESAFFTDLRKTTDQKKEQQKTAPNFLETVKAAEKEQRQALLVAHIQSQVSKVLGYQKDRVFSVSEGFFDLGMSSLTSVELRNNLQNSLGCRLPATLTFDYPTVKKLVDYLMAEFIEEADEDEDVDVSEQSFQINSKALTFQPLEENDDADEIARQFAEQLGMQWVN</sequence>
<feature type="domain" description="PKS/mFAS DH" evidence="6">
    <location>
        <begin position="323"/>
        <end position="624"/>
    </location>
</feature>
<accession>A0ABU8YML5</accession>
<organism evidence="7 8">
    <name type="scientific">Microcoleus anatoxicus PTRS2</name>
    <dbReference type="NCBI Taxonomy" id="2705321"/>
    <lineage>
        <taxon>Bacteria</taxon>
        <taxon>Bacillati</taxon>
        <taxon>Cyanobacteriota</taxon>
        <taxon>Cyanophyceae</taxon>
        <taxon>Oscillatoriophycideae</taxon>
        <taxon>Oscillatoriales</taxon>
        <taxon>Microcoleaceae</taxon>
        <taxon>Microcoleus</taxon>
        <taxon>Microcoleus anatoxicus</taxon>
    </lineage>
</organism>
<dbReference type="InterPro" id="IPR036291">
    <property type="entry name" value="NAD(P)-bd_dom_sf"/>
</dbReference>
<dbReference type="InterPro" id="IPR049490">
    <property type="entry name" value="C883_1060-like_KR_N"/>
</dbReference>
<dbReference type="Gene3D" id="1.10.1200.10">
    <property type="entry name" value="ACP-like"/>
    <property type="match status" value="1"/>
</dbReference>
<dbReference type="PANTHER" id="PTHR43775">
    <property type="entry name" value="FATTY ACID SYNTHASE"/>
    <property type="match status" value="1"/>
</dbReference>
<evidence type="ECO:0000256" key="4">
    <source>
        <dbReference type="PROSITE-ProRule" id="PRU01363"/>
    </source>
</evidence>
<dbReference type="InterPro" id="IPR050091">
    <property type="entry name" value="PKS_NRPS_Biosynth_Enz"/>
</dbReference>
<dbReference type="Pfam" id="PF00698">
    <property type="entry name" value="Acyl_transf_1"/>
    <property type="match status" value="1"/>
</dbReference>
<dbReference type="SMART" id="SM00822">
    <property type="entry name" value="PKS_KR"/>
    <property type="match status" value="1"/>
</dbReference>
<dbReference type="SMART" id="SM00827">
    <property type="entry name" value="PKS_AT"/>
    <property type="match status" value="1"/>
</dbReference>
<evidence type="ECO:0000256" key="1">
    <source>
        <dbReference type="ARBA" id="ARBA00022450"/>
    </source>
</evidence>
<dbReference type="SMART" id="SM00826">
    <property type="entry name" value="PKS_DH"/>
    <property type="match status" value="1"/>
</dbReference>
<evidence type="ECO:0000259" key="6">
    <source>
        <dbReference type="PROSITE" id="PS52019"/>
    </source>
</evidence>
<dbReference type="InterPro" id="IPR009081">
    <property type="entry name" value="PP-bd_ACP"/>
</dbReference>
<evidence type="ECO:0000256" key="3">
    <source>
        <dbReference type="ARBA" id="ARBA00022679"/>
    </source>
</evidence>
<dbReference type="Gene3D" id="3.40.366.10">
    <property type="entry name" value="Malonyl-Coenzyme A Acyl Carrier Protein, domain 2"/>
    <property type="match status" value="1"/>
</dbReference>
<dbReference type="Pfam" id="PF14765">
    <property type="entry name" value="PS-DH"/>
    <property type="match status" value="1"/>
</dbReference>
<feature type="domain" description="Carrier" evidence="5">
    <location>
        <begin position="1147"/>
        <end position="1222"/>
    </location>
</feature>
<keyword evidence="8" id="KW-1185">Reference proteome</keyword>
<dbReference type="Proteomes" id="UP001384579">
    <property type="component" value="Unassembled WGS sequence"/>
</dbReference>
<comment type="caution">
    <text evidence="7">The sequence shown here is derived from an EMBL/GenBank/DDBJ whole genome shotgun (WGS) entry which is preliminary data.</text>
</comment>
<evidence type="ECO:0000313" key="8">
    <source>
        <dbReference type="Proteomes" id="UP001384579"/>
    </source>
</evidence>
<dbReference type="PROSITE" id="PS00012">
    <property type="entry name" value="PHOSPHOPANTETHEINE"/>
    <property type="match status" value="1"/>
</dbReference>
<proteinExistence type="predicted"/>
<dbReference type="SUPFAM" id="SSF47336">
    <property type="entry name" value="ACP-like"/>
    <property type="match status" value="1"/>
</dbReference>
<keyword evidence="1" id="KW-0596">Phosphopantetheine</keyword>
<dbReference type="CDD" id="cd08955">
    <property type="entry name" value="KR_2_FAS_SDR_x"/>
    <property type="match status" value="1"/>
</dbReference>
<dbReference type="InterPro" id="IPR042104">
    <property type="entry name" value="PKS_dehydratase_sf"/>
</dbReference>
<dbReference type="Gene3D" id="3.40.50.720">
    <property type="entry name" value="NAD(P)-binding Rossmann-like Domain"/>
    <property type="match status" value="1"/>
</dbReference>
<reference evidence="7 8" key="1">
    <citation type="journal article" date="2020" name="Harmful Algae">
        <title>Molecular and morphological characterization of a novel dihydroanatoxin-a producing Microcoleus species (cyanobacteria) from the Russian River, California, USA.</title>
        <authorList>
            <person name="Conklin K.Y."/>
            <person name="Stancheva R."/>
            <person name="Otten T.G."/>
            <person name="Fadness R."/>
            <person name="Boyer G.L."/>
            <person name="Read B."/>
            <person name="Zhang X."/>
            <person name="Sheath R.G."/>
        </authorList>
    </citation>
    <scope>NUCLEOTIDE SEQUENCE [LARGE SCALE GENOMIC DNA]</scope>
    <source>
        <strain evidence="7 8">PTRS2</strain>
    </source>
</reference>
<evidence type="ECO:0000256" key="2">
    <source>
        <dbReference type="ARBA" id="ARBA00022553"/>
    </source>
</evidence>
<keyword evidence="2" id="KW-0597">Phosphoprotein</keyword>
<dbReference type="SMART" id="SM00823">
    <property type="entry name" value="PKS_PP"/>
    <property type="match status" value="1"/>
</dbReference>
<dbReference type="PROSITE" id="PS50075">
    <property type="entry name" value="CARRIER"/>
    <property type="match status" value="1"/>
</dbReference>
<dbReference type="Gene3D" id="3.10.129.110">
    <property type="entry name" value="Polyketide synthase dehydratase"/>
    <property type="match status" value="1"/>
</dbReference>
<dbReference type="InterPro" id="IPR036736">
    <property type="entry name" value="ACP-like_sf"/>
</dbReference>
<dbReference type="Pfam" id="PF00550">
    <property type="entry name" value="PP-binding"/>
    <property type="match status" value="1"/>
</dbReference>
<dbReference type="InterPro" id="IPR020806">
    <property type="entry name" value="PKS_PP-bd"/>
</dbReference>
<dbReference type="InterPro" id="IPR013968">
    <property type="entry name" value="PKS_KR"/>
</dbReference>
<evidence type="ECO:0000313" key="7">
    <source>
        <dbReference type="EMBL" id="MEK0185600.1"/>
    </source>
</evidence>
<evidence type="ECO:0000259" key="5">
    <source>
        <dbReference type="PROSITE" id="PS50075"/>
    </source>
</evidence>
<gene>
    <name evidence="7" type="ORF">WMG39_12190</name>
</gene>
<dbReference type="SUPFAM" id="SSF52151">
    <property type="entry name" value="FabD/lysophospholipase-like"/>
    <property type="match status" value="1"/>
</dbReference>
<dbReference type="EMBL" id="JBBLXS010000133">
    <property type="protein sequence ID" value="MEK0185600.1"/>
    <property type="molecule type" value="Genomic_DNA"/>
</dbReference>
<dbReference type="InterPro" id="IPR049551">
    <property type="entry name" value="PKS_DH_C"/>
</dbReference>
<dbReference type="InterPro" id="IPR049900">
    <property type="entry name" value="PKS_mFAS_DH"/>
</dbReference>
<feature type="active site" description="Proton donor; for dehydratase activity" evidence="4">
    <location>
        <position position="537"/>
    </location>
</feature>
<dbReference type="InterPro" id="IPR057326">
    <property type="entry name" value="KR_dom"/>
</dbReference>
<dbReference type="InterPro" id="IPR020807">
    <property type="entry name" value="PKS_DH"/>
</dbReference>
<protein>
    <submittedName>
        <fullName evidence="7">SDR family NAD(P)-dependent oxidoreductase</fullName>
    </submittedName>
</protein>
<dbReference type="RefSeq" id="WP_340541472.1">
    <property type="nucleotide sequence ID" value="NZ_JBBLXS010000133.1"/>
</dbReference>
<dbReference type="InterPro" id="IPR001227">
    <property type="entry name" value="Ac_transferase_dom_sf"/>
</dbReference>
<dbReference type="Pfam" id="PF21394">
    <property type="entry name" value="Beta-ketacyl_N"/>
    <property type="match status" value="1"/>
</dbReference>
<keyword evidence="3" id="KW-0808">Transferase</keyword>
<dbReference type="InterPro" id="IPR049552">
    <property type="entry name" value="PKS_DH_N"/>
</dbReference>
<name>A0ABU8YML5_9CYAN</name>
<dbReference type="InterPro" id="IPR016035">
    <property type="entry name" value="Acyl_Trfase/lysoPLipase"/>
</dbReference>
<dbReference type="Gene3D" id="3.30.70.3290">
    <property type="match status" value="1"/>
</dbReference>
<dbReference type="SUPFAM" id="SSF51735">
    <property type="entry name" value="NAD(P)-binding Rossmann-fold domains"/>
    <property type="match status" value="2"/>
</dbReference>
<dbReference type="Pfam" id="PF21089">
    <property type="entry name" value="PKS_DH_N"/>
    <property type="match status" value="1"/>
</dbReference>
<dbReference type="Pfam" id="PF08659">
    <property type="entry name" value="KR"/>
    <property type="match status" value="1"/>
</dbReference>
<dbReference type="InterPro" id="IPR016036">
    <property type="entry name" value="Malonyl_transacylase_ACP-bd"/>
</dbReference>
<feature type="active site" description="Proton acceptor; for dehydratase activity" evidence="4">
    <location>
        <position position="357"/>
    </location>
</feature>